<dbReference type="CDD" id="cd00821">
    <property type="entry name" value="PH"/>
    <property type="match status" value="1"/>
</dbReference>
<comment type="similarity">
    <text evidence="1">Belongs to the carotenoid oxygenase family.</text>
</comment>
<feature type="domain" description="Protein kinase" evidence="19">
    <location>
        <begin position="754"/>
        <end position="1016"/>
    </location>
</feature>
<dbReference type="PANTHER" id="PTHR10543">
    <property type="entry name" value="BETA-CAROTENE DIOXYGENASE"/>
    <property type="match status" value="1"/>
</dbReference>
<keyword evidence="4 13" id="KW-0479">Metal-binding</keyword>
<dbReference type="GO" id="GO:0005737">
    <property type="term" value="C:cytoplasm"/>
    <property type="evidence" value="ECO:0007669"/>
    <property type="project" value="UniProtKB-ARBA"/>
</dbReference>
<evidence type="ECO:0000259" key="19">
    <source>
        <dbReference type="PROSITE" id="PS50011"/>
    </source>
</evidence>
<feature type="domain" description="PH" evidence="18">
    <location>
        <begin position="608"/>
        <end position="723"/>
    </location>
</feature>
<dbReference type="GO" id="GO:0010436">
    <property type="term" value="F:carotenoid dioxygenase activity"/>
    <property type="evidence" value="ECO:0007669"/>
    <property type="project" value="TreeGrafter"/>
</dbReference>
<dbReference type="PRINTS" id="PR00109">
    <property type="entry name" value="TYRKINASE"/>
</dbReference>
<dbReference type="OrthoDB" id="28291at2759"/>
<dbReference type="CDD" id="cd13999">
    <property type="entry name" value="STKc_MAP3K-like"/>
    <property type="match status" value="1"/>
</dbReference>
<dbReference type="PROSITE" id="PS00107">
    <property type="entry name" value="PROTEIN_KINASE_ATP"/>
    <property type="match status" value="1"/>
</dbReference>
<keyword evidence="10 13" id="KW-0408">Iron</keyword>
<dbReference type="Pfam" id="PF00169">
    <property type="entry name" value="PH"/>
    <property type="match status" value="1"/>
</dbReference>
<organism evidence="20 21">
    <name type="scientific">Planoprotostelium fungivorum</name>
    <dbReference type="NCBI Taxonomy" id="1890364"/>
    <lineage>
        <taxon>Eukaryota</taxon>
        <taxon>Amoebozoa</taxon>
        <taxon>Evosea</taxon>
        <taxon>Variosea</taxon>
        <taxon>Cavosteliida</taxon>
        <taxon>Cavosteliaceae</taxon>
        <taxon>Planoprotostelium</taxon>
    </lineage>
</organism>
<protein>
    <submittedName>
        <fullName evidence="20">Uncharacterized protein</fullName>
    </submittedName>
</protein>
<keyword evidence="21" id="KW-1185">Reference proteome</keyword>
<dbReference type="PROSITE" id="PS50011">
    <property type="entry name" value="PROTEIN_KINASE_DOM"/>
    <property type="match status" value="1"/>
</dbReference>
<name>A0A2P6NG14_9EUKA</name>
<evidence type="ECO:0000256" key="2">
    <source>
        <dbReference type="ARBA" id="ARBA00022527"/>
    </source>
</evidence>
<dbReference type="PROSITE" id="PS00108">
    <property type="entry name" value="PROTEIN_KINASE_ST"/>
    <property type="match status" value="1"/>
</dbReference>
<feature type="binding site" evidence="13">
    <location>
        <position position="184"/>
    </location>
    <ligand>
        <name>Fe cation</name>
        <dbReference type="ChEBI" id="CHEBI:24875"/>
        <note>catalytic</note>
    </ligand>
</feature>
<evidence type="ECO:0000256" key="8">
    <source>
        <dbReference type="ARBA" id="ARBA00022999"/>
    </source>
</evidence>
<dbReference type="AlphaFoldDB" id="A0A2P6NG14"/>
<evidence type="ECO:0000259" key="17">
    <source>
        <dbReference type="PROSITE" id="PS50001"/>
    </source>
</evidence>
<comment type="cofactor">
    <cofactor evidence="13">
        <name>Fe(2+)</name>
        <dbReference type="ChEBI" id="CHEBI:29033"/>
    </cofactor>
    <text evidence="13">Binds 1 Fe(2+) ion per subunit.</text>
</comment>
<sequence>MEEKVEGDVAKLFRSLEETEIVEFDLKVDGKLPEWLFGTLVRTGPGKFEIGEYKYNHWFDGHAMLHQFAFGGGRASYRSTMLQTDSYRKATKAGRNVLSEFATFASPDPCQSLFWRFFSYFSTDHNATDNCNVNILPLPSKEDPAVLVALTETPYSIAVETNTLQTLRGAELGHNVPHQTQTAHFHVDEEGNMWNVSVYFGRRSYYSVTKMKPTREDVMPEGKKASHFLSRKNDPEKLRIPAKEVAKVYTDSPSYMHSFAATKNYVIIVEWPLKASIMSFALASITGRSFIENWFWSAEEKTVFTVVSKEDGKIKGIYRAEACFSFHHVNAFENENGEIVIDVSTYENSDFIDSMRLEKLRDPDHSFEPSQLRRYCLPVEQEPFPPYQRLLDYEVLFDQSFELPRINEKYNASPYQYAYGISSSREGSYWDRIVKVDVENRESLDWSRKGCYTSEPIFVPRPNEGEKEQAEDDGVILSLVCDVPNERTFMLVIDAATFFPLAEVESPSYVPAPLHGVFLNRPIVYTDLWRMKSVARDDLLSADVVSCKGRKKKQKKSCLGRRKEEHHLGGQPPIVFESLKILRRLSIATSAPPRLMMTSSADGSGPDEEFRCGYLKKRTTGVSVAGNRWRDRYFVFTASFQLYWFKDQKDYTTIKKKGKAKKDTLTIDQNTVIRDDKLVPPCTDAPTPFCFQVVEKDGRVISLCASEEKDAQEWIELLQEAILSPHEYTPAKYRIVKSLKNNQFRIPPGDLQLQEEGGEIGSGASGVVKKGVWLKTTDVAVKILKDLPEFLDASESIAFYREMETLSPLISRSKLRHGSIVQMYGYCKKDNFVCLVTEYVLGGNLMALLHQNSTGLLDDWYQIDLALNICRGMVYLHSQDVIHRDLKPANILIESPEEGKLKVCDFGLSTVVKKGTVSHEHSLGSPQYAAPELGQEKHSNKVDVFSFAIILWEIAHRAIPWPELKLGSEMAEKYQKGERPEIVSGKMWKRIIEECWDHNPENRPTFKEVFTKIEALKQTHKRPTPHKLPSNINLSEAPTRNEKPDRVAKMIEQLFNNRPSISWQEFSQGLGNALGLIPGDIKQMYNVFATDGYVTKQIWDTFLQWFSPIKLPSSYETDSDENEDGYDVATVFGICTAPYFHAFLGSAEAQNLLKDKTSGTFLIRFSTTNPKQYALSATYGPNVGHWRITCERTTGSRPVFRVDTREYESLDELVKVHSRDGETLKTKTGESCFLIYPLAKPSKEE</sequence>
<feature type="region of interest" description="Disordered" evidence="16">
    <location>
        <begin position="1020"/>
        <end position="1043"/>
    </location>
</feature>
<accession>A0A2P6NG14</accession>
<dbReference type="Pfam" id="PF00017">
    <property type="entry name" value="SH2"/>
    <property type="match status" value="1"/>
</dbReference>
<reference evidence="20 21" key="1">
    <citation type="journal article" date="2018" name="Genome Biol. Evol.">
        <title>Multiple Roots of Fruiting Body Formation in Amoebozoa.</title>
        <authorList>
            <person name="Hillmann F."/>
            <person name="Forbes G."/>
            <person name="Novohradska S."/>
            <person name="Ferling I."/>
            <person name="Riege K."/>
            <person name="Groth M."/>
            <person name="Westermann M."/>
            <person name="Marz M."/>
            <person name="Spaller T."/>
            <person name="Winckler T."/>
            <person name="Schaap P."/>
            <person name="Glockner G."/>
        </authorList>
    </citation>
    <scope>NUCLEOTIDE SEQUENCE [LARGE SCALE GENOMIC DNA]</scope>
    <source>
        <strain evidence="20 21">Jena</strain>
    </source>
</reference>
<dbReference type="Pfam" id="PF03055">
    <property type="entry name" value="RPE65"/>
    <property type="match status" value="1"/>
</dbReference>
<proteinExistence type="inferred from homology"/>
<keyword evidence="7 15" id="KW-0067">ATP-binding</keyword>
<evidence type="ECO:0000256" key="14">
    <source>
        <dbReference type="PROSITE-ProRule" id="PRU00191"/>
    </source>
</evidence>
<evidence type="ECO:0000256" key="15">
    <source>
        <dbReference type="PROSITE-ProRule" id="PRU10141"/>
    </source>
</evidence>
<dbReference type="GO" id="GO:0005524">
    <property type="term" value="F:ATP binding"/>
    <property type="evidence" value="ECO:0007669"/>
    <property type="project" value="UniProtKB-UniRule"/>
</dbReference>
<dbReference type="GO" id="GO:0004713">
    <property type="term" value="F:protein tyrosine kinase activity"/>
    <property type="evidence" value="ECO:0007669"/>
    <property type="project" value="UniProtKB-KW"/>
</dbReference>
<evidence type="ECO:0000256" key="3">
    <source>
        <dbReference type="ARBA" id="ARBA00022679"/>
    </source>
</evidence>
<evidence type="ECO:0000256" key="10">
    <source>
        <dbReference type="ARBA" id="ARBA00023004"/>
    </source>
</evidence>
<dbReference type="SUPFAM" id="SSF55550">
    <property type="entry name" value="SH2 domain"/>
    <property type="match status" value="1"/>
</dbReference>
<dbReference type="InterPro" id="IPR001245">
    <property type="entry name" value="Ser-Thr/Tyr_kinase_cat_dom"/>
</dbReference>
<comment type="caution">
    <text evidence="20">The sequence shown here is derived from an EMBL/GenBank/DDBJ whole genome shotgun (WGS) entry which is preliminary data.</text>
</comment>
<dbReference type="CDD" id="cd00173">
    <property type="entry name" value="SH2"/>
    <property type="match status" value="1"/>
</dbReference>
<dbReference type="InParanoid" id="A0A2P6NG14"/>
<dbReference type="PROSITE" id="PS50001">
    <property type="entry name" value="SH2"/>
    <property type="match status" value="1"/>
</dbReference>
<dbReference type="GO" id="GO:0003834">
    <property type="term" value="F:beta-carotene 15,15'-dioxygenase activity"/>
    <property type="evidence" value="ECO:0007669"/>
    <property type="project" value="TreeGrafter"/>
</dbReference>
<dbReference type="Gene3D" id="1.10.510.10">
    <property type="entry name" value="Transferase(Phosphotransferase) domain 1"/>
    <property type="match status" value="1"/>
</dbReference>
<dbReference type="PANTHER" id="PTHR10543:SF24">
    <property type="entry name" value="CAROTENOID ISOMEROOXYGENASE"/>
    <property type="match status" value="1"/>
</dbReference>
<dbReference type="SMART" id="SM00233">
    <property type="entry name" value="PH"/>
    <property type="match status" value="1"/>
</dbReference>
<feature type="binding site" evidence="13">
    <location>
        <position position="257"/>
    </location>
    <ligand>
        <name>Fe cation</name>
        <dbReference type="ChEBI" id="CHEBI:24875"/>
        <note>catalytic</note>
    </ligand>
</feature>
<keyword evidence="8 14" id="KW-0727">SH2 domain</keyword>
<dbReference type="Pfam" id="PF07714">
    <property type="entry name" value="PK_Tyr_Ser-Thr"/>
    <property type="match status" value="1"/>
</dbReference>
<feature type="domain" description="SH2" evidence="17">
    <location>
        <begin position="1139"/>
        <end position="1238"/>
    </location>
</feature>
<dbReference type="Gene3D" id="2.30.29.30">
    <property type="entry name" value="Pleckstrin-homology domain (PH domain)/Phosphotyrosine-binding domain (PTB)"/>
    <property type="match status" value="1"/>
</dbReference>
<dbReference type="SUPFAM" id="SSF56112">
    <property type="entry name" value="Protein kinase-like (PK-like)"/>
    <property type="match status" value="1"/>
</dbReference>
<feature type="binding site" evidence="15">
    <location>
        <position position="782"/>
    </location>
    <ligand>
        <name>ATP</name>
        <dbReference type="ChEBI" id="CHEBI:30616"/>
    </ligand>
</feature>
<feature type="binding site" evidence="13">
    <location>
        <position position="327"/>
    </location>
    <ligand>
        <name>Fe cation</name>
        <dbReference type="ChEBI" id="CHEBI:24875"/>
        <note>catalytic</note>
    </ligand>
</feature>
<dbReference type="InterPro" id="IPR000719">
    <property type="entry name" value="Prot_kinase_dom"/>
</dbReference>
<evidence type="ECO:0000313" key="20">
    <source>
        <dbReference type="EMBL" id="PRP82898.1"/>
    </source>
</evidence>
<dbReference type="PROSITE" id="PS50003">
    <property type="entry name" value="PH_DOMAIN"/>
    <property type="match status" value="1"/>
</dbReference>
<evidence type="ECO:0000256" key="4">
    <source>
        <dbReference type="ARBA" id="ARBA00022723"/>
    </source>
</evidence>
<dbReference type="InterPro" id="IPR001849">
    <property type="entry name" value="PH_domain"/>
</dbReference>
<dbReference type="InterPro" id="IPR017441">
    <property type="entry name" value="Protein_kinase_ATP_BS"/>
</dbReference>
<dbReference type="InterPro" id="IPR000980">
    <property type="entry name" value="SH2"/>
</dbReference>
<dbReference type="SUPFAM" id="SSF50729">
    <property type="entry name" value="PH domain-like"/>
    <property type="match status" value="1"/>
</dbReference>
<keyword evidence="3" id="KW-0808">Transferase</keyword>
<dbReference type="SMART" id="SM00252">
    <property type="entry name" value="SH2"/>
    <property type="match status" value="1"/>
</dbReference>
<keyword evidence="11" id="KW-0829">Tyrosine-protein kinase</keyword>
<evidence type="ECO:0000256" key="11">
    <source>
        <dbReference type="ARBA" id="ARBA00023137"/>
    </source>
</evidence>
<dbReference type="GO" id="GO:0004674">
    <property type="term" value="F:protein serine/threonine kinase activity"/>
    <property type="evidence" value="ECO:0007669"/>
    <property type="project" value="UniProtKB-KW"/>
</dbReference>
<dbReference type="Gene3D" id="3.30.505.10">
    <property type="entry name" value="SH2 domain"/>
    <property type="match status" value="1"/>
</dbReference>
<dbReference type="Proteomes" id="UP000241769">
    <property type="component" value="Unassembled WGS sequence"/>
</dbReference>
<dbReference type="EMBL" id="MDYQ01000093">
    <property type="protein sequence ID" value="PRP82898.1"/>
    <property type="molecule type" value="Genomic_DNA"/>
</dbReference>
<evidence type="ECO:0000256" key="1">
    <source>
        <dbReference type="ARBA" id="ARBA00006787"/>
    </source>
</evidence>
<evidence type="ECO:0000256" key="6">
    <source>
        <dbReference type="ARBA" id="ARBA00022777"/>
    </source>
</evidence>
<comment type="function">
    <text evidence="12">Required for proper chemotaxis and phagocytosis; proper spatiotemporal control of F-actin levels in chemotaxing cells. Negative regulator of the PI3K (phosphatidylinositol 3 kinase) pathway. Predominantly phosphorylates serines and threonines and tyrosines at a lower level.</text>
</comment>
<dbReference type="STRING" id="1890364.A0A2P6NG14"/>
<keyword evidence="5 15" id="KW-0547">Nucleotide-binding</keyword>
<dbReference type="InterPro" id="IPR036860">
    <property type="entry name" value="SH2_dom_sf"/>
</dbReference>
<keyword evidence="9" id="KW-0560">Oxidoreductase</keyword>
<evidence type="ECO:0000313" key="21">
    <source>
        <dbReference type="Proteomes" id="UP000241769"/>
    </source>
</evidence>
<evidence type="ECO:0000256" key="12">
    <source>
        <dbReference type="ARBA" id="ARBA00025089"/>
    </source>
</evidence>
<keyword evidence="2" id="KW-0723">Serine/threonine-protein kinase</keyword>
<evidence type="ECO:0000256" key="13">
    <source>
        <dbReference type="PIRSR" id="PIRSR604294-1"/>
    </source>
</evidence>
<dbReference type="InterPro" id="IPR008271">
    <property type="entry name" value="Ser/Thr_kinase_AS"/>
</dbReference>
<dbReference type="SMART" id="SM00220">
    <property type="entry name" value="S_TKc"/>
    <property type="match status" value="1"/>
</dbReference>
<dbReference type="InterPro" id="IPR011993">
    <property type="entry name" value="PH-like_dom_sf"/>
</dbReference>
<evidence type="ECO:0000259" key="18">
    <source>
        <dbReference type="PROSITE" id="PS50003"/>
    </source>
</evidence>
<evidence type="ECO:0000256" key="9">
    <source>
        <dbReference type="ARBA" id="ARBA00023002"/>
    </source>
</evidence>
<gene>
    <name evidence="20" type="ORF">PROFUN_06675</name>
</gene>
<dbReference type="GO" id="GO:0016121">
    <property type="term" value="P:carotene catabolic process"/>
    <property type="evidence" value="ECO:0007669"/>
    <property type="project" value="TreeGrafter"/>
</dbReference>
<evidence type="ECO:0000256" key="5">
    <source>
        <dbReference type="ARBA" id="ARBA00022741"/>
    </source>
</evidence>
<dbReference type="InterPro" id="IPR011009">
    <property type="entry name" value="Kinase-like_dom_sf"/>
</dbReference>
<keyword evidence="6" id="KW-0418">Kinase</keyword>
<dbReference type="InterPro" id="IPR004294">
    <property type="entry name" value="Carotenoid_Oase"/>
</dbReference>
<dbReference type="GO" id="GO:0046872">
    <property type="term" value="F:metal ion binding"/>
    <property type="evidence" value="ECO:0007669"/>
    <property type="project" value="UniProtKB-KW"/>
</dbReference>
<evidence type="ECO:0000256" key="7">
    <source>
        <dbReference type="ARBA" id="ARBA00022840"/>
    </source>
</evidence>
<feature type="binding site" evidence="13">
    <location>
        <position position="515"/>
    </location>
    <ligand>
        <name>Fe cation</name>
        <dbReference type="ChEBI" id="CHEBI:24875"/>
        <note>catalytic</note>
    </ligand>
</feature>
<evidence type="ECO:0000256" key="16">
    <source>
        <dbReference type="SAM" id="MobiDB-lite"/>
    </source>
</evidence>